<evidence type="ECO:0000313" key="1">
    <source>
        <dbReference type="EMBL" id="JAE31874.1"/>
    </source>
</evidence>
<reference evidence="1" key="1">
    <citation type="submission" date="2014-09" db="EMBL/GenBank/DDBJ databases">
        <authorList>
            <person name="Magalhaes I.L.F."/>
            <person name="Oliveira U."/>
            <person name="Santos F.R."/>
            <person name="Vidigal T.H.D.A."/>
            <person name="Brescovit A.D."/>
            <person name="Santos A.J."/>
        </authorList>
    </citation>
    <scope>NUCLEOTIDE SEQUENCE</scope>
    <source>
        <tissue evidence="1">Shoot tissue taken approximately 20 cm above the soil surface</tissue>
    </source>
</reference>
<organism evidence="1">
    <name type="scientific">Arundo donax</name>
    <name type="common">Giant reed</name>
    <name type="synonym">Donax arundinaceus</name>
    <dbReference type="NCBI Taxonomy" id="35708"/>
    <lineage>
        <taxon>Eukaryota</taxon>
        <taxon>Viridiplantae</taxon>
        <taxon>Streptophyta</taxon>
        <taxon>Embryophyta</taxon>
        <taxon>Tracheophyta</taxon>
        <taxon>Spermatophyta</taxon>
        <taxon>Magnoliopsida</taxon>
        <taxon>Liliopsida</taxon>
        <taxon>Poales</taxon>
        <taxon>Poaceae</taxon>
        <taxon>PACMAD clade</taxon>
        <taxon>Arundinoideae</taxon>
        <taxon>Arundineae</taxon>
        <taxon>Arundo</taxon>
    </lineage>
</organism>
<dbReference type="AlphaFoldDB" id="A0A0A9H7U5"/>
<proteinExistence type="predicted"/>
<name>A0A0A9H7U5_ARUDO</name>
<protein>
    <submittedName>
        <fullName evidence="1">Uncharacterized protein</fullName>
    </submittedName>
</protein>
<reference evidence="1" key="2">
    <citation type="journal article" date="2015" name="Data Brief">
        <title>Shoot transcriptome of the giant reed, Arundo donax.</title>
        <authorList>
            <person name="Barrero R.A."/>
            <person name="Guerrero F.D."/>
            <person name="Moolhuijzen P."/>
            <person name="Goolsby J.A."/>
            <person name="Tidwell J."/>
            <person name="Bellgard S.E."/>
            <person name="Bellgard M.I."/>
        </authorList>
    </citation>
    <scope>NUCLEOTIDE SEQUENCE</scope>
    <source>
        <tissue evidence="1">Shoot tissue taken approximately 20 cm above the soil surface</tissue>
    </source>
</reference>
<accession>A0A0A9H7U5</accession>
<dbReference type="EMBL" id="GBRH01166022">
    <property type="protein sequence ID" value="JAE31874.1"/>
    <property type="molecule type" value="Transcribed_RNA"/>
</dbReference>
<sequence length="19" mass="2397">MVHFILWKGPRRTLLRLIF</sequence>